<dbReference type="Proteomes" id="UP000017081">
    <property type="component" value="Unassembled WGS sequence"/>
</dbReference>
<comment type="caution">
    <text evidence="2">The sequence shown here is derived from an EMBL/GenBank/DDBJ whole genome shotgun (WGS) entry which is preliminary data.</text>
</comment>
<dbReference type="EMBL" id="AXZF01000018">
    <property type="protein sequence ID" value="ERT69578.1"/>
    <property type="molecule type" value="Genomic_DNA"/>
</dbReference>
<dbReference type="STRING" id="1319815.HMPREF0202_00506"/>
<dbReference type="InterPro" id="IPR000421">
    <property type="entry name" value="FA58C"/>
</dbReference>
<dbReference type="SUPFAM" id="SSF49785">
    <property type="entry name" value="Galactose-binding domain-like"/>
    <property type="match status" value="3"/>
</dbReference>
<accession>U7VFH8</accession>
<proteinExistence type="predicted"/>
<feature type="domain" description="Peptidase M60" evidence="1">
    <location>
        <begin position="2069"/>
        <end position="2358"/>
    </location>
</feature>
<evidence type="ECO:0000259" key="1">
    <source>
        <dbReference type="SMART" id="SM01276"/>
    </source>
</evidence>
<dbReference type="RefSeq" id="WP_023050053.1">
    <property type="nucleotide sequence ID" value="NZ_CP173060.2"/>
</dbReference>
<dbReference type="HOGENOM" id="CLU_228869_0_0_0"/>
<dbReference type="InterPro" id="IPR031161">
    <property type="entry name" value="Peptidase_M60_dom"/>
</dbReference>
<dbReference type="Gene3D" id="1.10.390.30">
    <property type="entry name" value="Peptidase M60, enhancin-like domain 3"/>
    <property type="match status" value="1"/>
</dbReference>
<dbReference type="InterPro" id="IPR042279">
    <property type="entry name" value="Pep_M60_3"/>
</dbReference>
<evidence type="ECO:0000313" key="3">
    <source>
        <dbReference type="Proteomes" id="UP000017081"/>
    </source>
</evidence>
<sequence>MLKNSYTRKIIETLSIVDRISFLCDEVIEKVILKYLDGYGNERTQEFAVEQTQNLITVSFAKTLVKELSIEILGTLEVRDIEVNRHPIENFSINEDIEKKISYEALTVTSSAVESSKPISRAFDGNLNTEAQLKKYSNYGWVHMVLSKEKVIDCARILSYRSSTSGLIKQFKILVKNPMDGLWIEAGTYVTEEFKNEWMTIKTLPYLTKEVTLIVEDSENKWAYINEIEIYNYSTLERDILNLFTDESLVDIKSEVTYWDIVRLKERAVNTDYYKELLNKALEIYLSKRTPATSRLTFENLKVINNLRFRASGEMELYNIEYVNSADEYIKISIPIIESGEIKTLNIPKILAKEVYIEIYGVNSIEDVIYEEYPIDGFALTEDSERKISREALNITTLNENSRFPLTNMLDGNERSESHMSGTYSGHHDYNFKIDSLKIIDKFRILSTRFNPSFTSGSIKRFEVFNRDLSSEELVSLGSYTVEEYNDEWRELNFTPALTDEIILRVYESDRNWICINEVEIYQYSLLEKEIKGLFLDSNFISLRANVTYWEIQELRKRATNTKEYIDLLNIAEELFYKDKTPTTLELNFENLKVIDNIQFKVDGIIEKNYIGYLNTQNENIKLITPLVQNNENIIIDTSKILTKNLYIQLYGVTQIRELTYNEYPFENFAIVEDIERKLLKENITITTLNENLSFPLTNMLDGNERSESHMSGTYSGHHDFNFKLDSLRIIDEFKILSTRFNPSFTSGSIKRFELLGKDLSSNRLISLGTYSVEEYNDEWRVLKFAPVLTDEIILRVYESDRNWVCINEVKIFNYSTLGAQIDYLFADKWQTTLRSDVTFEEIKRLSDLVTVTQEYRDLINRAFELYYDGVPPKCIEVEFGELRIFSEIEFDIIGKLEKIILSYYDTYNNLQIKDCNINILENKGTIVLNGFAYTRGIKLDVYGARDLADIKFKEHQISEFALAEDLDQRLTYEQLAVNCNNVHESYPLSNMFDGNVRTDFRSRAFSNNLDINIKLNEASIVDEIGITSFRFDSPSGVTGLIKKVLILIKDTVSKKWLEFGYLEVEDFVREMHILKNSPYLTDEICVRILEADRGWALINELAINKYSLLEAEIKNLFTDETYAALKDSITYELIRALKERASNSEDLKELIAKALELYFKRKTPILEAVPVDKNIIFDRVDLEFTGNLERIVFEYEDNFGCKIQKIFDYLDQDNDRFSLNLPKIHGENALVKVYGVDSILSINANTYSLKEVSIYNDVEIYIPKNEITVTESDPTSNSYLIERAFDGNMNTEYRSKSFRDYSDITIKLTKETLLEKINLYSFRSANPGIVKGYSIFVKNILMDEWVEFGNYSNEEFINNWSTVKNSAYLTDEIKIRVTDAESNWVCINEIQICPLNTLRCDVDRLFKDNSFMELRTGVTLEEILGLESLIKKDSALIKKIQLAKFLFESIESEEFDIPLKEVKIFDRVEFITEGEISKIHLKYVDTYGYKRENEVPFEIIGDNVLINFEKIMTDKASIVIYGKSQSYGIQKIYQVKTNSYNLEEFAIDEDIDVRLQRESFTIRNSALNGGYNDIEKLFDGDLIGQVHFRKTPGAYIYLKLNKPMLIEAGRVMSYRNATSGFLQKYKISLKNSFDGSWVDLGSFERGEYLNNWLEIKGDKYLTDEIWIDFEQGENNWTLINELEIFVYNILEEKINNLFKTSECLELKDTVTLDEIRNLLSKELFKQEYIDKLILAKKLYIEKASQPIEFQIKNSEFLIANGLEIKFEELPEKILDISVYYKDSLGNKKIIKDLNLVTDLENQKLLGEFGEKILIEPVIQLVLDEDEKWKVKSGDFKIVNQKNLYNNEDISDIYPVDLITLETSCVEKTGLENILDGNNETYYENSELGEVIFKFQNQKIFNSLTILSEVAGQSTGKIYSASIFYRSENQNNWERLANYENSSPTSLVNLEFASILAKEIRIILQKTVENKVILNKVEFNIYNKFNEIVEKMFEDKEMFTKLNSNVTKDLVGRLKSKTLSSTSIISTKLKIAENILDNNNNIGYDIFTLKALEYDVNYYFSKLQTSTTGRAYPTPYYIYPNTNQIFISNKDLRLELSLADHKPLSEHTFYIKKGINIVNLGDKTGHVFINGGSKGGREEEIRLYTTDEVTGLHYKYGFTTEDEFYSKERNLTYKEDNHVSSNTAYIEGKNFTSAIRYDWLRENIPLGTLTDRVKILDEFLDFLYYIAEAGTYFENAVPYRRLMWEGGTANPHAGGCYAGAYTAYSNNPLAILNKGLSNFASSWVVGHEVGHEMDSNYHMGLFGEVMNNWFAEEARIKYLKNPRCAPELVKIADTEISIYDMGFFYRLAFWIKLRLYYNDGDFFVKYHNIMRHLPIELEPFSIPDRLMIMSSMIIGRDTSDYFLRHKFPITESAVEISSKYPKFTIDITKINWDNQEEFREEEKNRIYQIYKEKV</sequence>
<gene>
    <name evidence="2" type="ORF">HMPREF0202_00506</name>
</gene>
<dbReference type="Gene3D" id="2.60.120.260">
    <property type="entry name" value="Galactose-binding domain-like"/>
    <property type="match status" value="6"/>
</dbReference>
<reference evidence="2 3" key="1">
    <citation type="submission" date="2013-08" db="EMBL/GenBank/DDBJ databases">
        <authorList>
            <person name="Weinstock G."/>
            <person name="Sodergren E."/>
            <person name="Wylie T."/>
            <person name="Fulton L."/>
            <person name="Fulton R."/>
            <person name="Fronick C."/>
            <person name="O'Laughlin M."/>
            <person name="Godfrey J."/>
            <person name="Miner T."/>
            <person name="Herter B."/>
            <person name="Appelbaum E."/>
            <person name="Cordes M."/>
            <person name="Lek S."/>
            <person name="Wollam A."/>
            <person name="Pepin K.H."/>
            <person name="Palsikar V.B."/>
            <person name="Mitreva M."/>
            <person name="Wilson R.K."/>
        </authorList>
    </citation>
    <scope>NUCLEOTIDE SEQUENCE [LARGE SCALE GENOMIC DNA]</scope>
    <source>
        <strain evidence="2 3">ATCC BAA-474</strain>
    </source>
</reference>
<dbReference type="SMART" id="SM01276">
    <property type="entry name" value="M60-like"/>
    <property type="match status" value="1"/>
</dbReference>
<evidence type="ECO:0000313" key="2">
    <source>
        <dbReference type="EMBL" id="ERT69578.1"/>
    </source>
</evidence>
<keyword evidence="3" id="KW-1185">Reference proteome</keyword>
<protein>
    <recommendedName>
        <fullName evidence="1">Peptidase M60 domain-containing protein</fullName>
    </recommendedName>
</protein>
<dbReference type="Pfam" id="PF00754">
    <property type="entry name" value="F5_F8_type_C"/>
    <property type="match status" value="1"/>
</dbReference>
<name>U7VFH8_9FUSO</name>
<organism evidence="2 3">
    <name type="scientific">Cetobacterium somerae ATCC BAA-474</name>
    <dbReference type="NCBI Taxonomy" id="1319815"/>
    <lineage>
        <taxon>Bacteria</taxon>
        <taxon>Fusobacteriati</taxon>
        <taxon>Fusobacteriota</taxon>
        <taxon>Fusobacteriia</taxon>
        <taxon>Fusobacteriales</taxon>
        <taxon>Fusobacteriaceae</taxon>
        <taxon>Cetobacterium</taxon>
    </lineage>
</organism>
<dbReference type="InterPro" id="IPR008979">
    <property type="entry name" value="Galactose-bd-like_sf"/>
</dbReference>